<evidence type="ECO:0000313" key="1">
    <source>
        <dbReference type="EMBL" id="QWS33262.1"/>
    </source>
</evidence>
<proteinExistence type="predicted"/>
<keyword evidence="2" id="KW-1185">Reference proteome</keyword>
<evidence type="ECO:0000313" key="2">
    <source>
        <dbReference type="Proteomes" id="UP000681794"/>
    </source>
</evidence>
<sequence length="61" mass="6721">MSDRVLTERLGEFVDLGLVSRTVSDDGPVRYELTERGAAMRPAITELTRWAAQNLSPTDGV</sequence>
<organism evidence="1 2">
    <name type="scientific">Curtobacterium aetherium</name>
    <dbReference type="NCBI Taxonomy" id="2841594"/>
    <lineage>
        <taxon>Bacteria</taxon>
        <taxon>Bacillati</taxon>
        <taxon>Actinomycetota</taxon>
        <taxon>Actinomycetes</taxon>
        <taxon>Micrococcales</taxon>
        <taxon>Microbacteriaceae</taxon>
        <taxon>Curtobacterium</taxon>
    </lineage>
</organism>
<accession>A0ACD1E3D1</accession>
<reference evidence="1" key="1">
    <citation type="submission" date="2021-06" db="EMBL/GenBank/DDBJ databases">
        <authorList>
            <person name="Ellington A.J."/>
            <person name="Bryan N.C."/>
            <person name="Christner B.C."/>
            <person name="Reisch C.R."/>
        </authorList>
    </citation>
    <scope>NUCLEOTIDE SEQUENCE</scope>
    <source>
        <strain evidence="1">L6-1</strain>
    </source>
</reference>
<gene>
    <name evidence="1" type="ORF">KM842_13610</name>
</gene>
<dbReference type="EMBL" id="CP076544">
    <property type="protein sequence ID" value="QWS33262.1"/>
    <property type="molecule type" value="Genomic_DNA"/>
</dbReference>
<name>A0ACD1E3D1_9MICO</name>
<protein>
    <submittedName>
        <fullName evidence="1">Winged helix-turn-helix transcriptional regulator</fullName>
    </submittedName>
</protein>
<dbReference type="Proteomes" id="UP000681794">
    <property type="component" value="Chromosome"/>
</dbReference>